<evidence type="ECO:0000256" key="5">
    <source>
        <dbReference type="PROSITE-ProRule" id="PRU00552"/>
    </source>
</evidence>
<keyword evidence="4" id="KW-0067">ATP-binding</keyword>
<dbReference type="Proteomes" id="UP000290649">
    <property type="component" value="Unassembled WGS sequence"/>
</dbReference>
<name>A0A4Q0VRE0_9BACI</name>
<dbReference type="RefSeq" id="WP_129078933.1">
    <property type="nucleotide sequence ID" value="NZ_QOUX01000045.1"/>
</dbReference>
<dbReference type="InterPro" id="IPR014014">
    <property type="entry name" value="RNA_helicase_DEAD_Q_motif"/>
</dbReference>
<evidence type="ECO:0000256" key="1">
    <source>
        <dbReference type="ARBA" id="ARBA00022741"/>
    </source>
</evidence>
<keyword evidence="1" id="KW-0547">Nucleotide-binding</keyword>
<keyword evidence="2" id="KW-0378">Hydrolase</keyword>
<evidence type="ECO:0000259" key="9">
    <source>
        <dbReference type="PROSITE" id="PS51195"/>
    </source>
</evidence>
<evidence type="ECO:0000256" key="4">
    <source>
        <dbReference type="ARBA" id="ARBA00022840"/>
    </source>
</evidence>
<protein>
    <submittedName>
        <fullName evidence="10">DEAD/DEAH box helicase</fullName>
    </submittedName>
</protein>
<feature type="short sequence motif" description="Q motif" evidence="5">
    <location>
        <begin position="5"/>
        <end position="33"/>
    </location>
</feature>
<feature type="domain" description="Helicase C-terminal" evidence="8">
    <location>
        <begin position="231"/>
        <end position="377"/>
    </location>
</feature>
<evidence type="ECO:0000313" key="10">
    <source>
        <dbReference type="EMBL" id="RXI99423.1"/>
    </source>
</evidence>
<dbReference type="SUPFAM" id="SSF52540">
    <property type="entry name" value="P-loop containing nucleoside triphosphate hydrolases"/>
    <property type="match status" value="1"/>
</dbReference>
<evidence type="ECO:0000259" key="7">
    <source>
        <dbReference type="PROSITE" id="PS51192"/>
    </source>
</evidence>
<dbReference type="GO" id="GO:0005829">
    <property type="term" value="C:cytosol"/>
    <property type="evidence" value="ECO:0007669"/>
    <property type="project" value="TreeGrafter"/>
</dbReference>
<evidence type="ECO:0000313" key="11">
    <source>
        <dbReference type="Proteomes" id="UP000290649"/>
    </source>
</evidence>
<dbReference type="PANTHER" id="PTHR47963">
    <property type="entry name" value="DEAD-BOX ATP-DEPENDENT RNA HELICASE 47, MITOCHONDRIAL"/>
    <property type="match status" value="1"/>
</dbReference>
<dbReference type="PROSITE" id="PS51192">
    <property type="entry name" value="HELICASE_ATP_BIND_1"/>
    <property type="match status" value="1"/>
</dbReference>
<comment type="caution">
    <text evidence="10">The sequence shown here is derived from an EMBL/GenBank/DDBJ whole genome shotgun (WGS) entry which is preliminary data.</text>
</comment>
<dbReference type="Pfam" id="PF00271">
    <property type="entry name" value="Helicase_C"/>
    <property type="match status" value="1"/>
</dbReference>
<evidence type="ECO:0000256" key="6">
    <source>
        <dbReference type="SAM" id="MobiDB-lite"/>
    </source>
</evidence>
<keyword evidence="11" id="KW-1185">Reference proteome</keyword>
<evidence type="ECO:0000256" key="2">
    <source>
        <dbReference type="ARBA" id="ARBA00022801"/>
    </source>
</evidence>
<dbReference type="CDD" id="cd00268">
    <property type="entry name" value="DEADc"/>
    <property type="match status" value="1"/>
</dbReference>
<dbReference type="PROSITE" id="PS51195">
    <property type="entry name" value="Q_MOTIF"/>
    <property type="match status" value="1"/>
</dbReference>
<feature type="domain" description="Helicase ATP-binding" evidence="7">
    <location>
        <begin position="36"/>
        <end position="208"/>
    </location>
</feature>
<dbReference type="GO" id="GO:0016787">
    <property type="term" value="F:hydrolase activity"/>
    <property type="evidence" value="ECO:0007669"/>
    <property type="project" value="UniProtKB-KW"/>
</dbReference>
<dbReference type="GO" id="GO:0009409">
    <property type="term" value="P:response to cold"/>
    <property type="evidence" value="ECO:0007669"/>
    <property type="project" value="TreeGrafter"/>
</dbReference>
<proteinExistence type="predicted"/>
<dbReference type="Pfam" id="PF00270">
    <property type="entry name" value="DEAD"/>
    <property type="match status" value="1"/>
</dbReference>
<dbReference type="CDD" id="cd18787">
    <property type="entry name" value="SF2_C_DEAD"/>
    <property type="match status" value="1"/>
</dbReference>
<dbReference type="InterPro" id="IPR001650">
    <property type="entry name" value="Helicase_C-like"/>
</dbReference>
<feature type="region of interest" description="Disordered" evidence="6">
    <location>
        <begin position="400"/>
        <end position="445"/>
    </location>
</feature>
<dbReference type="GO" id="GO:0033592">
    <property type="term" value="F:RNA strand annealing activity"/>
    <property type="evidence" value="ECO:0007669"/>
    <property type="project" value="TreeGrafter"/>
</dbReference>
<dbReference type="GO" id="GO:0005840">
    <property type="term" value="C:ribosome"/>
    <property type="evidence" value="ECO:0007669"/>
    <property type="project" value="TreeGrafter"/>
</dbReference>
<dbReference type="OrthoDB" id="9805696at2"/>
<dbReference type="GO" id="GO:0005524">
    <property type="term" value="F:ATP binding"/>
    <property type="evidence" value="ECO:0007669"/>
    <property type="project" value="UniProtKB-KW"/>
</dbReference>
<dbReference type="InterPro" id="IPR027417">
    <property type="entry name" value="P-loop_NTPase"/>
</dbReference>
<gene>
    <name evidence="10" type="ORF">DS745_14430</name>
</gene>
<dbReference type="EMBL" id="QOUX01000045">
    <property type="protein sequence ID" value="RXI99423.1"/>
    <property type="molecule type" value="Genomic_DNA"/>
</dbReference>
<sequence length="445" mass="50478">MSTKSNFERFQLKPFIIEALTEQRFFMPTEIQERLIPAIISGKDVIGQSQTGSGKTLAFLIPIVERIDVTKEEVQAVITAPTRELAGQIFAELEKILKNANGEVSAKLIVGGTDRLREIGRLKTQPQIVVGTPGRIYDMVEEQALKVYTTEMLVVDEADQMLDMGFIEEVDKIASRMGEVLQMLVFSATIPEKLQPFLKKYMNNPRHVQVDPHQTTAERIEHFLLPARHRDRLKLVVDVAKKYNPYFAIIFANTKEQVDEVADAMLQAGLNVERIHGGLLPRQRKQVMKEVNAGKVQYLVASDLAARGIDIKGVTHIINYELPKNDLDWYVHRVGRSARAGESGIALSIYEEKDEASIQKLTDRKIRFTYVDLKNGEWVELENKVRRHVRKTTLVTPTGTKKGTVLANTGGKAKAKPKKVKPSYKKRARWAQEKIDQKARRKNKK</sequence>
<keyword evidence="3 10" id="KW-0347">Helicase</keyword>
<evidence type="ECO:0000259" key="8">
    <source>
        <dbReference type="PROSITE" id="PS51194"/>
    </source>
</evidence>
<dbReference type="GO" id="GO:0003724">
    <property type="term" value="F:RNA helicase activity"/>
    <property type="evidence" value="ECO:0007669"/>
    <property type="project" value="InterPro"/>
</dbReference>
<reference evidence="10 11" key="1">
    <citation type="journal article" date="2019" name="Int. J. Syst. Evol. Microbiol.">
        <title>Anaerobacillus alkaliphilus sp. nov., a novel alkaliphilic and moderately halophilic bacterium.</title>
        <authorList>
            <person name="Borsodi A.K."/>
            <person name="Aszalos J.M."/>
            <person name="Bihari P."/>
            <person name="Nagy I."/>
            <person name="Schumann P."/>
            <person name="Sproer C."/>
            <person name="Kovacs A.L."/>
            <person name="Boka K."/>
            <person name="Dobosy P."/>
            <person name="Ovari M."/>
            <person name="Szili-Kovacs T."/>
            <person name="Toth E."/>
        </authorList>
    </citation>
    <scope>NUCLEOTIDE SEQUENCE [LARGE SCALE GENOMIC DNA]</scope>
    <source>
        <strain evidence="10 11">B16-10</strain>
    </source>
</reference>
<dbReference type="PROSITE" id="PS51194">
    <property type="entry name" value="HELICASE_CTER"/>
    <property type="match status" value="1"/>
</dbReference>
<dbReference type="PANTHER" id="PTHR47963:SF1">
    <property type="entry name" value="DEAD-BOX ATP-DEPENDENT RNA HELICASE CSHB"/>
    <property type="match status" value="1"/>
</dbReference>
<dbReference type="InterPro" id="IPR011545">
    <property type="entry name" value="DEAD/DEAH_box_helicase_dom"/>
</dbReference>
<feature type="domain" description="DEAD-box RNA helicase Q" evidence="9">
    <location>
        <begin position="5"/>
        <end position="33"/>
    </location>
</feature>
<dbReference type="InterPro" id="IPR050547">
    <property type="entry name" value="DEAD_box_RNA_helicases"/>
</dbReference>
<dbReference type="SMART" id="SM00490">
    <property type="entry name" value="HELICc"/>
    <property type="match status" value="1"/>
</dbReference>
<dbReference type="InterPro" id="IPR014001">
    <property type="entry name" value="Helicase_ATP-bd"/>
</dbReference>
<dbReference type="AlphaFoldDB" id="A0A4Q0VRE0"/>
<accession>A0A4Q0VRE0</accession>
<dbReference type="Gene3D" id="3.40.50.300">
    <property type="entry name" value="P-loop containing nucleotide triphosphate hydrolases"/>
    <property type="match status" value="2"/>
</dbReference>
<feature type="compositionally biased region" description="Basic residues" evidence="6">
    <location>
        <begin position="413"/>
        <end position="429"/>
    </location>
</feature>
<dbReference type="SMART" id="SM00487">
    <property type="entry name" value="DEXDc"/>
    <property type="match status" value="1"/>
</dbReference>
<evidence type="ECO:0000256" key="3">
    <source>
        <dbReference type="ARBA" id="ARBA00022806"/>
    </source>
</evidence>
<organism evidence="10 11">
    <name type="scientific">Anaerobacillus alkaliphilus</name>
    <dbReference type="NCBI Taxonomy" id="1548597"/>
    <lineage>
        <taxon>Bacteria</taxon>
        <taxon>Bacillati</taxon>
        <taxon>Bacillota</taxon>
        <taxon>Bacilli</taxon>
        <taxon>Bacillales</taxon>
        <taxon>Bacillaceae</taxon>
        <taxon>Anaerobacillus</taxon>
    </lineage>
</organism>
<dbReference type="InterPro" id="IPR044742">
    <property type="entry name" value="DEAD/DEAH_RhlB"/>
</dbReference>